<protein>
    <submittedName>
        <fullName evidence="2">GAF domain-containing protein</fullName>
    </submittedName>
</protein>
<dbReference type="RefSeq" id="WP_217065695.1">
    <property type="nucleotide sequence ID" value="NZ_JAHQCS010000079.1"/>
</dbReference>
<dbReference type="Proteomes" id="UP000784880">
    <property type="component" value="Unassembled WGS sequence"/>
</dbReference>
<dbReference type="Pfam" id="PF13185">
    <property type="entry name" value="GAF_2"/>
    <property type="match status" value="1"/>
</dbReference>
<name>A0ABS6JDD6_9BACI</name>
<dbReference type="EMBL" id="JAHQCS010000079">
    <property type="protein sequence ID" value="MBU9711691.1"/>
    <property type="molecule type" value="Genomic_DNA"/>
</dbReference>
<proteinExistence type="predicted"/>
<evidence type="ECO:0000259" key="1">
    <source>
        <dbReference type="Pfam" id="PF13185"/>
    </source>
</evidence>
<accession>A0ABS6JDD6</accession>
<dbReference type="InterPro" id="IPR003018">
    <property type="entry name" value="GAF"/>
</dbReference>
<evidence type="ECO:0000313" key="3">
    <source>
        <dbReference type="Proteomes" id="UP000784880"/>
    </source>
</evidence>
<gene>
    <name evidence="2" type="ORF">KS419_08080</name>
</gene>
<comment type="caution">
    <text evidence="2">The sequence shown here is derived from an EMBL/GenBank/DDBJ whole genome shotgun (WGS) entry which is preliminary data.</text>
</comment>
<feature type="domain" description="GAF" evidence="1">
    <location>
        <begin position="12"/>
        <end position="124"/>
    </location>
</feature>
<organism evidence="2 3">
    <name type="scientific">Evansella tamaricis</name>
    <dbReference type="NCBI Taxonomy" id="2069301"/>
    <lineage>
        <taxon>Bacteria</taxon>
        <taxon>Bacillati</taxon>
        <taxon>Bacillota</taxon>
        <taxon>Bacilli</taxon>
        <taxon>Bacillales</taxon>
        <taxon>Bacillaceae</taxon>
        <taxon>Evansella</taxon>
    </lineage>
</organism>
<sequence>MTILLEDRSDKSSTIYFINNDDELEMFAYNRIEFSSSRERRFKQGQGFAGYIWESGETKLVSNVNNSEYFQGVYAPRHEYGSILGVPIKVGNSVVGVLCIQSEDIDEFQKDDERTVVFYADMCALAHFYDKIINK</sequence>
<keyword evidence="3" id="KW-1185">Reference proteome</keyword>
<evidence type="ECO:0000313" key="2">
    <source>
        <dbReference type="EMBL" id="MBU9711691.1"/>
    </source>
</evidence>
<reference evidence="2 3" key="1">
    <citation type="submission" date="2021-06" db="EMBL/GenBank/DDBJ databases">
        <title>Bacillus sp. RD4P76, an endophyte from a halophyte.</title>
        <authorList>
            <person name="Sun J.-Q."/>
        </authorList>
    </citation>
    <scope>NUCLEOTIDE SEQUENCE [LARGE SCALE GENOMIC DNA]</scope>
    <source>
        <strain evidence="2 3">CGMCC 1.15917</strain>
    </source>
</reference>